<reference evidence="2 3" key="1">
    <citation type="submission" date="2018-06" db="EMBL/GenBank/DDBJ databases">
        <authorList>
            <consortium name="Pathogen Informatics"/>
            <person name="Doyle S."/>
        </authorList>
    </citation>
    <scope>NUCLEOTIDE SEQUENCE [LARGE SCALE GENOMIC DNA]</scope>
    <source>
        <strain evidence="2 3">NCTC10719</strain>
    </source>
</reference>
<dbReference type="GO" id="GO:0006355">
    <property type="term" value="P:regulation of DNA-templated transcription"/>
    <property type="evidence" value="ECO:0007669"/>
    <property type="project" value="InterPro"/>
</dbReference>
<proteinExistence type="predicted"/>
<dbReference type="GO" id="GO:0003677">
    <property type="term" value="F:DNA binding"/>
    <property type="evidence" value="ECO:0007669"/>
    <property type="project" value="InterPro"/>
</dbReference>
<dbReference type="Proteomes" id="UP000249986">
    <property type="component" value="Unassembled WGS sequence"/>
</dbReference>
<evidence type="ECO:0000313" key="2">
    <source>
        <dbReference type="EMBL" id="SQB59441.1"/>
    </source>
</evidence>
<organism evidence="2 3">
    <name type="scientific">Clostridium perfringens</name>
    <dbReference type="NCBI Taxonomy" id="1502"/>
    <lineage>
        <taxon>Bacteria</taxon>
        <taxon>Bacillati</taxon>
        <taxon>Bacillota</taxon>
        <taxon>Clostridia</taxon>
        <taxon>Eubacteriales</taxon>
        <taxon>Clostridiaceae</taxon>
        <taxon>Clostridium</taxon>
    </lineage>
</organism>
<dbReference type="InterPro" id="IPR016032">
    <property type="entry name" value="Sig_transdc_resp-reg_C-effctor"/>
</dbReference>
<dbReference type="RefSeq" id="WP_003453393.1">
    <property type="nucleotide sequence ID" value="NC_023918.1"/>
</dbReference>
<evidence type="ECO:0000259" key="1">
    <source>
        <dbReference type="Pfam" id="PF00196"/>
    </source>
</evidence>
<name>A0A2X2Y7X4_CLOPF</name>
<dbReference type="Pfam" id="PF00196">
    <property type="entry name" value="GerE"/>
    <property type="match status" value="1"/>
</dbReference>
<sequence length="161" mass="19180">MRILDELSEHEKRQLEIMDLYNAGYTYKDIGRIMFMSENTIKSIVKNWIDSLPAPNRERIRKIHRQASFSRRDTRKAIDYEAKKEIGDKAFILKNRSIYNTKRNGDIVLKDESEIGCSVSFDTPRKLINENKEIEYKNLKDEEIKLEVLSFYSRKNRDKLN</sequence>
<accession>A0A2X2Y7X4</accession>
<dbReference type="SUPFAM" id="SSF46894">
    <property type="entry name" value="C-terminal effector domain of the bipartite response regulators"/>
    <property type="match status" value="1"/>
</dbReference>
<dbReference type="EMBL" id="UAWG01000005">
    <property type="protein sequence ID" value="SQB59441.1"/>
    <property type="molecule type" value="Genomic_DNA"/>
</dbReference>
<protein>
    <submittedName>
        <fullName evidence="2">Transcriptional regulator</fullName>
    </submittedName>
</protein>
<dbReference type="Gene3D" id="1.10.10.10">
    <property type="entry name" value="Winged helix-like DNA-binding domain superfamily/Winged helix DNA-binding domain"/>
    <property type="match status" value="1"/>
</dbReference>
<dbReference type="InterPro" id="IPR036388">
    <property type="entry name" value="WH-like_DNA-bd_sf"/>
</dbReference>
<dbReference type="AlphaFoldDB" id="A0A2X2Y7X4"/>
<gene>
    <name evidence="2" type="ORF">NCTC10719_01150</name>
</gene>
<evidence type="ECO:0000313" key="3">
    <source>
        <dbReference type="Proteomes" id="UP000249986"/>
    </source>
</evidence>
<dbReference type="InterPro" id="IPR000792">
    <property type="entry name" value="Tscrpt_reg_LuxR_C"/>
</dbReference>
<feature type="domain" description="HTH luxR-type" evidence="1">
    <location>
        <begin position="12"/>
        <end position="57"/>
    </location>
</feature>